<dbReference type="RefSeq" id="WP_185136192.1">
    <property type="nucleotide sequence ID" value="NZ_JACJVR010000050.1"/>
</dbReference>
<evidence type="ECO:0000313" key="1">
    <source>
        <dbReference type="EMBL" id="MBB6692199.1"/>
    </source>
</evidence>
<proteinExistence type="predicted"/>
<comment type="caution">
    <text evidence="1">The sequence shown here is derived from an EMBL/GenBank/DDBJ whole genome shotgun (WGS) entry which is preliminary data.</text>
</comment>
<dbReference type="AlphaFoldDB" id="A0A841TX64"/>
<organism evidence="1 2">
    <name type="scientific">Cohnella xylanilytica</name>
    <dbReference type="NCBI Taxonomy" id="557555"/>
    <lineage>
        <taxon>Bacteria</taxon>
        <taxon>Bacillati</taxon>
        <taxon>Bacillota</taxon>
        <taxon>Bacilli</taxon>
        <taxon>Bacillales</taxon>
        <taxon>Paenibacillaceae</taxon>
        <taxon>Cohnella</taxon>
    </lineage>
</organism>
<dbReference type="Proteomes" id="UP000553776">
    <property type="component" value="Unassembled WGS sequence"/>
</dbReference>
<protein>
    <submittedName>
        <fullName evidence="1">Uncharacterized protein</fullName>
    </submittedName>
</protein>
<evidence type="ECO:0000313" key="2">
    <source>
        <dbReference type="Proteomes" id="UP000553776"/>
    </source>
</evidence>
<reference evidence="1 2" key="1">
    <citation type="submission" date="2020-08" db="EMBL/GenBank/DDBJ databases">
        <title>Cohnella phylogeny.</title>
        <authorList>
            <person name="Dunlap C."/>
        </authorList>
    </citation>
    <scope>NUCLEOTIDE SEQUENCE [LARGE SCALE GENOMIC DNA]</scope>
    <source>
        <strain evidence="1 2">DSM 25239</strain>
    </source>
</reference>
<gene>
    <name evidence="1" type="ORF">H7B90_12380</name>
</gene>
<name>A0A841TX64_9BACL</name>
<dbReference type="EMBL" id="JACJVR010000050">
    <property type="protein sequence ID" value="MBB6692199.1"/>
    <property type="molecule type" value="Genomic_DNA"/>
</dbReference>
<sequence>MGIAYNPIQILIFESQLHSMLMSQHIEAMVRECGQQLGKILIELLEACRPNNQSIKGTLIFHS</sequence>
<accession>A0A841TX64</accession>
<keyword evidence="2" id="KW-1185">Reference proteome</keyword>